<dbReference type="EMBL" id="QJNS01000025">
    <property type="protein sequence ID" value="RYO92637.1"/>
    <property type="molecule type" value="Genomic_DNA"/>
</dbReference>
<evidence type="ECO:0000259" key="1">
    <source>
        <dbReference type="Pfam" id="PF20150"/>
    </source>
</evidence>
<name>A0ABY0HHB3_9PEZI</name>
<proteinExistence type="predicted"/>
<evidence type="ECO:0000313" key="2">
    <source>
        <dbReference type="EMBL" id="RYO92637.1"/>
    </source>
</evidence>
<keyword evidence="3" id="KW-1185">Reference proteome</keyword>
<dbReference type="InterPro" id="IPR045518">
    <property type="entry name" value="2EXR"/>
</dbReference>
<feature type="domain" description="2EXR" evidence="1">
    <location>
        <begin position="23"/>
        <end position="91"/>
    </location>
</feature>
<evidence type="ECO:0000313" key="3">
    <source>
        <dbReference type="Proteomes" id="UP000294003"/>
    </source>
</evidence>
<protein>
    <recommendedName>
        <fullName evidence="1">2EXR domain-containing protein</fullName>
    </recommendedName>
</protein>
<dbReference type="Proteomes" id="UP000294003">
    <property type="component" value="Unassembled WGS sequence"/>
</dbReference>
<dbReference type="Pfam" id="PF20150">
    <property type="entry name" value="2EXR"/>
    <property type="match status" value="1"/>
</dbReference>
<comment type="caution">
    <text evidence="2">The sequence shown here is derived from an EMBL/GenBank/DDBJ whole genome shotgun (WGS) entry which is preliminary data.</text>
</comment>
<reference evidence="2 3" key="1">
    <citation type="submission" date="2018-06" db="EMBL/GenBank/DDBJ databases">
        <title>Complete Genomes of Monosporascus.</title>
        <authorList>
            <person name="Robinson A.J."/>
            <person name="Natvig D.O."/>
        </authorList>
    </citation>
    <scope>NUCLEOTIDE SEQUENCE [LARGE SCALE GENOMIC DNA]</scope>
    <source>
        <strain evidence="2 3">CBS 609.92</strain>
    </source>
</reference>
<gene>
    <name evidence="2" type="ORF">DL762_001540</name>
</gene>
<sequence>MSSLWDVVRQDSPPVPPFGERSFELFGRLPPEIRHMIWREALDLQALVHWIPDPPRHEWDYPLTYSFSYIIHRRRNGVLGATRESRELTRKVFESGLHRVPIPSSERERRQILVGDYDIFLVPGTHRDAVAVLACGLPPWELADVSIIPQLLVPLGELYESLKRLAALDLDDETKTTRFWSVFPDIESRAYTYLILVDDYDEKELSSRCLIEGRPSPLIKEVELEEDEAHETKTKKVKRGSHQLSGDQEEMILKVQAQFDGWKDEGYHVVKNWSFVTWNKRAAHMDRRRL</sequence>
<organism evidence="2 3">
    <name type="scientific">Monosporascus cannonballus</name>
    <dbReference type="NCBI Taxonomy" id="155416"/>
    <lineage>
        <taxon>Eukaryota</taxon>
        <taxon>Fungi</taxon>
        <taxon>Dikarya</taxon>
        <taxon>Ascomycota</taxon>
        <taxon>Pezizomycotina</taxon>
        <taxon>Sordariomycetes</taxon>
        <taxon>Xylariomycetidae</taxon>
        <taxon>Xylariales</taxon>
        <taxon>Xylariales incertae sedis</taxon>
        <taxon>Monosporascus</taxon>
    </lineage>
</organism>
<accession>A0ABY0HHB3</accession>